<dbReference type="EMBL" id="CP010802">
    <property type="protein sequence ID" value="ALC16951.1"/>
    <property type="molecule type" value="Genomic_DNA"/>
</dbReference>
<dbReference type="STRING" id="1603606.DSOUD_2186"/>
<evidence type="ECO:0000313" key="2">
    <source>
        <dbReference type="EMBL" id="ALC16951.1"/>
    </source>
</evidence>
<evidence type="ECO:0000256" key="1">
    <source>
        <dbReference type="SAM" id="Phobius"/>
    </source>
</evidence>
<dbReference type="Proteomes" id="UP000057158">
    <property type="component" value="Chromosome"/>
</dbReference>
<name>A0A0M4D3C5_9BACT</name>
<accession>A0A0M4D3C5</accession>
<sequence length="133" mass="14467">MVMLRKLSGAFTGGVLGGLLDSFNIWAMGVVGISDLIGIGMKPEFAAPWLYQRMIWGGLWMLLLVLPVLRQRIALRGMLFSLLPSAMMLFVVLPSMGKGMFGLGFGTLMPVVVVGLNFLYGIVASYWYAKASS</sequence>
<dbReference type="PATRIC" id="fig|1603606.3.peg.2360"/>
<reference evidence="2 3" key="1">
    <citation type="submission" date="2015-07" db="EMBL/GenBank/DDBJ databases">
        <title>Isolation and Genomic Characterization of a Novel Halophilic Metal-Reducing Deltaproteobacterium from the Deep Subsurface.</title>
        <authorList>
            <person name="Badalamenti J.P."/>
            <person name="Summers Z.M."/>
            <person name="Gralnick J.A."/>
            <person name="Bond D.R."/>
        </authorList>
    </citation>
    <scope>NUCLEOTIDE SEQUENCE [LARGE SCALE GENOMIC DNA]</scope>
    <source>
        <strain evidence="2 3">WTL</strain>
    </source>
</reference>
<keyword evidence="3" id="KW-1185">Reference proteome</keyword>
<feature type="transmembrane region" description="Helical" evidence="1">
    <location>
        <begin position="108"/>
        <end position="129"/>
    </location>
</feature>
<proteinExistence type="predicted"/>
<dbReference type="KEGG" id="des:DSOUD_2186"/>
<organism evidence="2 3">
    <name type="scientific">Desulfuromonas soudanensis</name>
    <dbReference type="NCBI Taxonomy" id="1603606"/>
    <lineage>
        <taxon>Bacteria</taxon>
        <taxon>Pseudomonadati</taxon>
        <taxon>Thermodesulfobacteriota</taxon>
        <taxon>Desulfuromonadia</taxon>
        <taxon>Desulfuromonadales</taxon>
        <taxon>Desulfuromonadaceae</taxon>
        <taxon>Desulfuromonas</taxon>
    </lineage>
</organism>
<gene>
    <name evidence="2" type="ORF">DSOUD_2186</name>
</gene>
<protein>
    <submittedName>
        <fullName evidence="2">Uncharacterized protein</fullName>
    </submittedName>
</protein>
<dbReference type="RefSeq" id="WP_232426433.1">
    <property type="nucleotide sequence ID" value="NZ_CP010802.1"/>
</dbReference>
<keyword evidence="1" id="KW-0812">Transmembrane</keyword>
<evidence type="ECO:0000313" key="3">
    <source>
        <dbReference type="Proteomes" id="UP000057158"/>
    </source>
</evidence>
<dbReference type="AlphaFoldDB" id="A0A0M4D3C5"/>
<feature type="transmembrane region" description="Helical" evidence="1">
    <location>
        <begin position="51"/>
        <end position="69"/>
    </location>
</feature>
<feature type="transmembrane region" description="Helical" evidence="1">
    <location>
        <begin position="78"/>
        <end position="96"/>
    </location>
</feature>
<keyword evidence="1" id="KW-0472">Membrane</keyword>
<keyword evidence="1" id="KW-1133">Transmembrane helix</keyword>